<dbReference type="InterPro" id="IPR053842">
    <property type="entry name" value="NikA-like"/>
</dbReference>
<keyword evidence="2" id="KW-1185">Reference proteome</keyword>
<gene>
    <name evidence="1" type="ORF">FFWV33_15615</name>
</gene>
<dbReference type="OrthoDB" id="950459at2"/>
<sequence>MMEKGNSNRTRIIGLRLTTAEYAKIERKWKASTCRKLSDYIRRSLFDKPIVTTYRDASLDEFMLQMLQLRKELNAIGNNFNQAVKKLHILQQIPEFKSWLIRYELESKILFNKINEVKKSIQKFAELWLR</sequence>
<dbReference type="Proteomes" id="UP000244527">
    <property type="component" value="Chromosome"/>
</dbReference>
<protein>
    <submittedName>
        <fullName evidence="1">Plasmid mobilization relaxosome protein MobC</fullName>
    </submittedName>
</protein>
<dbReference type="EMBL" id="CP020918">
    <property type="protein sequence ID" value="AWG22852.1"/>
    <property type="molecule type" value="Genomic_DNA"/>
</dbReference>
<proteinExistence type="predicted"/>
<evidence type="ECO:0000313" key="2">
    <source>
        <dbReference type="Proteomes" id="UP000244527"/>
    </source>
</evidence>
<evidence type="ECO:0000313" key="1">
    <source>
        <dbReference type="EMBL" id="AWG22852.1"/>
    </source>
</evidence>
<dbReference type="Pfam" id="PF21983">
    <property type="entry name" value="NikA-like"/>
    <property type="match status" value="1"/>
</dbReference>
<accession>A0A2S1LGE1</accession>
<dbReference type="KEGG" id="ffa:FFWV33_15615"/>
<dbReference type="AlphaFoldDB" id="A0A2S1LGE1"/>
<organism evidence="1 2">
    <name type="scientific">Flavobacterium faecale</name>
    <dbReference type="NCBI Taxonomy" id="1355330"/>
    <lineage>
        <taxon>Bacteria</taxon>
        <taxon>Pseudomonadati</taxon>
        <taxon>Bacteroidota</taxon>
        <taxon>Flavobacteriia</taxon>
        <taxon>Flavobacteriales</taxon>
        <taxon>Flavobacteriaceae</taxon>
        <taxon>Flavobacterium</taxon>
    </lineage>
</organism>
<name>A0A2S1LGE1_9FLAO</name>
<reference evidence="1 2" key="1">
    <citation type="submission" date="2017-04" db="EMBL/GenBank/DDBJ databases">
        <title>Compelte genome sequence of WV33.</title>
        <authorList>
            <person name="Lee P.C."/>
        </authorList>
    </citation>
    <scope>NUCLEOTIDE SEQUENCE [LARGE SCALE GENOMIC DNA]</scope>
    <source>
        <strain evidence="1 2">WV33</strain>
    </source>
</reference>